<dbReference type="PANTHER" id="PTHR45992">
    <property type="entry name" value="EUKARYOTIC ELONGATION FACTOR 2 KINASE-RELATED"/>
    <property type="match status" value="1"/>
</dbReference>
<proteinExistence type="predicted"/>
<evidence type="ECO:0000256" key="1">
    <source>
        <dbReference type="ARBA" id="ARBA00022527"/>
    </source>
</evidence>
<accession>A0A168JG95</accession>
<dbReference type="PANTHER" id="PTHR45992:SF11">
    <property type="entry name" value="ALPHA-TYPE PROTEIN KINASE DOMAIN-CONTAINING PROTEIN"/>
    <property type="match status" value="1"/>
</dbReference>
<reference evidence="7 8" key="1">
    <citation type="journal article" date="2016" name="Genome Biol. Evol.">
        <title>Divergent and convergent evolution of fungal pathogenicity.</title>
        <authorList>
            <person name="Shang Y."/>
            <person name="Xiao G."/>
            <person name="Zheng P."/>
            <person name="Cen K."/>
            <person name="Zhan S."/>
            <person name="Wang C."/>
        </authorList>
    </citation>
    <scope>NUCLEOTIDE SEQUENCE [LARGE SCALE GENOMIC DNA]</scope>
    <source>
        <strain evidence="7 8">RCEF 1005</strain>
    </source>
</reference>
<keyword evidence="4 7" id="KW-0418">Kinase</keyword>
<dbReference type="SUPFAM" id="SSF56112">
    <property type="entry name" value="Protein kinase-like (PK-like)"/>
    <property type="match status" value="1"/>
</dbReference>
<gene>
    <name evidence="7" type="ORF">LEL_03880</name>
</gene>
<dbReference type="OrthoDB" id="301415at2759"/>
<comment type="caution">
    <text evidence="7">The sequence shown here is derived from an EMBL/GenBank/DDBJ whole genome shotgun (WGS) entry which is preliminary data.</text>
</comment>
<dbReference type="AlphaFoldDB" id="A0A168JG95"/>
<organism evidence="7 8">
    <name type="scientific">Akanthomyces lecanii RCEF 1005</name>
    <dbReference type="NCBI Taxonomy" id="1081108"/>
    <lineage>
        <taxon>Eukaryota</taxon>
        <taxon>Fungi</taxon>
        <taxon>Dikarya</taxon>
        <taxon>Ascomycota</taxon>
        <taxon>Pezizomycotina</taxon>
        <taxon>Sordariomycetes</taxon>
        <taxon>Hypocreomycetidae</taxon>
        <taxon>Hypocreales</taxon>
        <taxon>Cordycipitaceae</taxon>
        <taxon>Akanthomyces</taxon>
        <taxon>Cordyceps confragosa</taxon>
    </lineage>
</organism>
<dbReference type="Proteomes" id="UP000076881">
    <property type="component" value="Unassembled WGS sequence"/>
</dbReference>
<dbReference type="CDD" id="cd00920">
    <property type="entry name" value="Cupredoxin"/>
    <property type="match status" value="1"/>
</dbReference>
<dbReference type="STRING" id="1081108.A0A168JG95"/>
<evidence type="ECO:0000313" key="7">
    <source>
        <dbReference type="EMBL" id="OAA80394.1"/>
    </source>
</evidence>
<evidence type="ECO:0000256" key="2">
    <source>
        <dbReference type="ARBA" id="ARBA00022679"/>
    </source>
</evidence>
<evidence type="ECO:0000259" key="6">
    <source>
        <dbReference type="PROSITE" id="PS51158"/>
    </source>
</evidence>
<dbReference type="Gene3D" id="3.20.200.10">
    <property type="entry name" value="MHCK/EF2 kinase"/>
    <property type="match status" value="1"/>
</dbReference>
<keyword evidence="3" id="KW-0547">Nucleotide-binding</keyword>
<dbReference type="SMART" id="SM00811">
    <property type="entry name" value="Alpha_kinase"/>
    <property type="match status" value="1"/>
</dbReference>
<name>A0A168JG95_CORDF</name>
<dbReference type="InterPro" id="IPR011009">
    <property type="entry name" value="Kinase-like_dom_sf"/>
</dbReference>
<keyword evidence="5" id="KW-0067">ATP-binding</keyword>
<keyword evidence="2" id="KW-0808">Transferase</keyword>
<dbReference type="CDD" id="cd17509">
    <property type="entry name" value="Alpha_kinase"/>
    <property type="match status" value="1"/>
</dbReference>
<dbReference type="InterPro" id="IPR051852">
    <property type="entry name" value="Alpha-type_PK"/>
</dbReference>
<feature type="domain" description="Alpha-type protein kinase" evidence="6">
    <location>
        <begin position="94"/>
        <end position="327"/>
    </location>
</feature>
<evidence type="ECO:0000256" key="4">
    <source>
        <dbReference type="ARBA" id="ARBA00022777"/>
    </source>
</evidence>
<sequence>MKTVRRNVVANQTTGNALIPVVVGGPQDLFVPNLVRANVGDVVQFQFSNGNHTVTQSTEADGCQPMQASDPNAIHSGHIPFKAGQVNVGTFNMVVTSTEPMFLYCATGPHCQTGQVMVINPATVNNDPVAEGAFRWVAKGTYTFGPRSCQPSVHKWFKSGSVFSDDFFTLDIKTVDKALEFIDKFNELGVVGKVIKLNIPTVWEFVEGHREGEKILVEPFIRDYQKFNSNSGWTNDGDGWAEVMQALSHFSYHISGGFYDLCDIQGGIYSREVVLYDPVILSRTRQFGVTDLGPAGISLFFYEHCCNDYCRPHWSRPANPARHFRPVSGTSMLRRDVPTGAGGHPSSGIVGFSNNAIAEEDEEDYW</sequence>
<dbReference type="SUPFAM" id="SSF49503">
    <property type="entry name" value="Cupredoxins"/>
    <property type="match status" value="1"/>
</dbReference>
<keyword evidence="8" id="KW-1185">Reference proteome</keyword>
<dbReference type="PROSITE" id="PS51158">
    <property type="entry name" value="ALPHA_KINASE"/>
    <property type="match status" value="1"/>
</dbReference>
<dbReference type="EMBL" id="AZHF01000002">
    <property type="protein sequence ID" value="OAA80394.1"/>
    <property type="molecule type" value="Genomic_DNA"/>
</dbReference>
<dbReference type="InterPro" id="IPR008972">
    <property type="entry name" value="Cupredoxin"/>
</dbReference>
<evidence type="ECO:0000313" key="8">
    <source>
        <dbReference type="Proteomes" id="UP000076881"/>
    </source>
</evidence>
<dbReference type="GO" id="GO:0005524">
    <property type="term" value="F:ATP binding"/>
    <property type="evidence" value="ECO:0007669"/>
    <property type="project" value="UniProtKB-KW"/>
</dbReference>
<protein>
    <submittedName>
        <fullName evidence="7">MHCK/EF2 kinase</fullName>
    </submittedName>
</protein>
<keyword evidence="1" id="KW-0723">Serine/threonine-protein kinase</keyword>
<dbReference type="InterPro" id="IPR004166">
    <property type="entry name" value="a-kinase_dom"/>
</dbReference>
<evidence type="ECO:0000256" key="3">
    <source>
        <dbReference type="ARBA" id="ARBA00022741"/>
    </source>
</evidence>
<dbReference type="Pfam" id="PF02816">
    <property type="entry name" value="Alpha_kinase"/>
    <property type="match status" value="1"/>
</dbReference>
<dbReference type="GO" id="GO:0004674">
    <property type="term" value="F:protein serine/threonine kinase activity"/>
    <property type="evidence" value="ECO:0007669"/>
    <property type="project" value="UniProtKB-KW"/>
</dbReference>
<evidence type="ECO:0000256" key="5">
    <source>
        <dbReference type="ARBA" id="ARBA00022840"/>
    </source>
</evidence>
<dbReference type="Gene3D" id="2.60.40.420">
    <property type="entry name" value="Cupredoxins - blue copper proteins"/>
    <property type="match status" value="1"/>
</dbReference>